<accession>A0ABT3CRQ3</accession>
<feature type="domain" description="Secretion system C-terminal sorting" evidence="2">
    <location>
        <begin position="545"/>
        <end position="613"/>
    </location>
</feature>
<evidence type="ECO:0000313" key="4">
    <source>
        <dbReference type="Proteomes" id="UP001300692"/>
    </source>
</evidence>
<name>A0ABT3CRQ3_9BACT</name>
<reference evidence="3 4" key="1">
    <citation type="submission" date="2022-10" db="EMBL/GenBank/DDBJ databases">
        <title>Comparative genomics and taxonomic characterization of three novel marine species of genus Reichenbachiella exhibiting antioxidant and polysaccharide degradation activities.</title>
        <authorList>
            <person name="Muhammad N."/>
            <person name="Lee Y.-J."/>
            <person name="Ko J."/>
            <person name="Kim S.-G."/>
        </authorList>
    </citation>
    <scope>NUCLEOTIDE SEQUENCE [LARGE SCALE GENOMIC DNA]</scope>
    <source>
        <strain evidence="3 4">ABR2-5</strain>
    </source>
</reference>
<dbReference type="NCBIfam" id="TIGR04183">
    <property type="entry name" value="Por_Secre_tail"/>
    <property type="match status" value="1"/>
</dbReference>
<dbReference type="RefSeq" id="WP_264137180.1">
    <property type="nucleotide sequence ID" value="NZ_JAOYOD010000001.1"/>
</dbReference>
<sequence>MKRIIPTVLALMIAHVSVSQTTINGFAKVTGISGTVVSVSDVDETSDSFEVGNELILMQMQDDVIGLNTADDASFGDLGDIGSAGLYELATISSVDRSSGLVSITLDEAPTNTYTVSSNTSVQVITLPSYANFSTSSDLTTKAWDGNVGGVFAIDVENTLTLAHSIDVSELGFRGGGQNTVGTDGTCNSTTYATSSTVDFSEKGEGIYKSTNSAYNNGRGKILNGGGGANVHNGGGGGGGNYTAGGNGGDGVGASCEAEGLGGIDLSDNISSSRIFMGGGGGGGHQNDTNGSDGANGGGIILIRAGEILINASCGGLSISANGGSSSDAGNDGVGGSGAGGAIVFSVDTWSLGCDLTLQANGGNGGNVGSTTAHGGGGGGGKGVIFMNGSAPVSNFTTEVNQGTGGLNDSDFEDGSADSGNTTPSNVDADPTGMVMVSSSPLPVELKYWDFELSDDKVILNWATSVEINNEYFTLEKSLDGKKWTVLTMIAGAGNSNELIRYDYIDFNPGLENYYRLSQTDYDGDTESFEVLKVTNSLNHENVIVYPNPSKGVLKLAIHPQNYSLSLVDLTGKSFEITSYWKGNELIVDTHEAPNGIYFLELVLNSGKQRFKLLIE</sequence>
<dbReference type="EMBL" id="JAOYOD010000001">
    <property type="protein sequence ID" value="MCV9386391.1"/>
    <property type="molecule type" value="Genomic_DNA"/>
</dbReference>
<comment type="caution">
    <text evidence="3">The sequence shown here is derived from an EMBL/GenBank/DDBJ whole genome shotgun (WGS) entry which is preliminary data.</text>
</comment>
<gene>
    <name evidence="3" type="ORF">N7U62_06935</name>
</gene>
<feature type="region of interest" description="Disordered" evidence="1">
    <location>
        <begin position="400"/>
        <end position="431"/>
    </location>
</feature>
<keyword evidence="4" id="KW-1185">Reference proteome</keyword>
<dbReference type="Proteomes" id="UP001300692">
    <property type="component" value="Unassembled WGS sequence"/>
</dbReference>
<dbReference type="InterPro" id="IPR026444">
    <property type="entry name" value="Secre_tail"/>
</dbReference>
<protein>
    <submittedName>
        <fullName evidence="3">T9SS type A sorting domain-containing protein</fullName>
    </submittedName>
</protein>
<proteinExistence type="predicted"/>
<organism evidence="3 4">
    <name type="scientific">Reichenbachiella ulvae</name>
    <dbReference type="NCBI Taxonomy" id="2980104"/>
    <lineage>
        <taxon>Bacteria</taxon>
        <taxon>Pseudomonadati</taxon>
        <taxon>Bacteroidota</taxon>
        <taxon>Cytophagia</taxon>
        <taxon>Cytophagales</taxon>
        <taxon>Reichenbachiellaceae</taxon>
        <taxon>Reichenbachiella</taxon>
    </lineage>
</organism>
<evidence type="ECO:0000313" key="3">
    <source>
        <dbReference type="EMBL" id="MCV9386391.1"/>
    </source>
</evidence>
<dbReference type="Pfam" id="PF18962">
    <property type="entry name" value="Por_Secre_tail"/>
    <property type="match status" value="1"/>
</dbReference>
<evidence type="ECO:0000259" key="2">
    <source>
        <dbReference type="Pfam" id="PF18962"/>
    </source>
</evidence>
<evidence type="ECO:0000256" key="1">
    <source>
        <dbReference type="SAM" id="MobiDB-lite"/>
    </source>
</evidence>